<evidence type="ECO:0000256" key="1">
    <source>
        <dbReference type="SAM" id="MobiDB-lite"/>
    </source>
</evidence>
<organism evidence="3 4">
    <name type="scientific">Candidatus Rhodoluna planktonica</name>
    <dbReference type="NCBI Taxonomy" id="535712"/>
    <lineage>
        <taxon>Bacteria</taxon>
        <taxon>Bacillati</taxon>
        <taxon>Actinomycetota</taxon>
        <taxon>Actinomycetes</taxon>
        <taxon>Micrococcales</taxon>
        <taxon>Microbacteriaceae</taxon>
        <taxon>Luna cluster</taxon>
        <taxon>Luna-1 subcluster</taxon>
        <taxon>Rhodoluna</taxon>
    </lineage>
</organism>
<sequence length="190" mass="20052">MTRLTTVAIMVGLAITLGGCATEGAGELEPTTQASETPVPTPDPSLLPSEAPSDAVEVDPAIFDDGFGDLIFRVGDGPTWCTISTASQFVVCEQNEVAAQYEPIPVPDTCDYSYGYQLRLWANKPAEGDTAEFACSGGSYADPSQAQTLNSGEKISVSPFSCYVDEITARCENESGAWIALGPKVWGLNN</sequence>
<keyword evidence="4" id="KW-1185">Reference proteome</keyword>
<evidence type="ECO:0008006" key="5">
    <source>
        <dbReference type="Google" id="ProtNLM"/>
    </source>
</evidence>
<dbReference type="Proteomes" id="UP000243784">
    <property type="component" value="Chromosome"/>
</dbReference>
<feature type="signal peptide" evidence="2">
    <location>
        <begin position="1"/>
        <end position="21"/>
    </location>
</feature>
<gene>
    <name evidence="3" type="ORF">A4Z71_01290</name>
</gene>
<accession>A0A1D9DXZ3</accession>
<name>A0A1D9DXZ3_9MICO</name>
<keyword evidence="2" id="KW-0732">Signal</keyword>
<dbReference type="STRING" id="535712.A4Z71_01290"/>
<reference evidence="3 4" key="1">
    <citation type="journal article" date="2016" name="Biochim. Biophys. Acta">
        <title>Photochemical characterization of actinorhodopsin and its functional existence in the natural host.</title>
        <authorList>
            <person name="Nakamura S."/>
            <person name="Kikukawa T."/>
            <person name="Tamogami J."/>
            <person name="Kamiya M."/>
            <person name="Aizawa T."/>
            <person name="Hahn M.W."/>
            <person name="Ihara K."/>
            <person name="Kamo N."/>
            <person name="Demura M."/>
        </authorList>
    </citation>
    <scope>NUCLEOTIDE SEQUENCE [LARGE SCALE GENOMIC DNA]</scope>
    <source>
        <strain evidence="3 4">MWH-Dar1</strain>
    </source>
</reference>
<dbReference type="EMBL" id="CP015208">
    <property type="protein sequence ID" value="AOY55672.1"/>
    <property type="molecule type" value="Genomic_DNA"/>
</dbReference>
<protein>
    <recommendedName>
        <fullName evidence="5">Ig-like domain-containing protein</fullName>
    </recommendedName>
</protein>
<dbReference type="AlphaFoldDB" id="A0A1D9DXZ3"/>
<evidence type="ECO:0000313" key="3">
    <source>
        <dbReference type="EMBL" id="AOY55672.1"/>
    </source>
</evidence>
<proteinExistence type="predicted"/>
<feature type="region of interest" description="Disordered" evidence="1">
    <location>
        <begin position="24"/>
        <end position="53"/>
    </location>
</feature>
<dbReference type="KEGG" id="rpla:A4Z71_01290"/>
<dbReference type="OrthoDB" id="5118367at2"/>
<dbReference type="RefSeq" id="WP_070954183.1">
    <property type="nucleotide sequence ID" value="NZ_CP015208.1"/>
</dbReference>
<feature type="chain" id="PRO_5038573396" description="Ig-like domain-containing protein" evidence="2">
    <location>
        <begin position="22"/>
        <end position="190"/>
    </location>
</feature>
<evidence type="ECO:0000256" key="2">
    <source>
        <dbReference type="SAM" id="SignalP"/>
    </source>
</evidence>
<dbReference type="PROSITE" id="PS51257">
    <property type="entry name" value="PROKAR_LIPOPROTEIN"/>
    <property type="match status" value="1"/>
</dbReference>
<evidence type="ECO:0000313" key="4">
    <source>
        <dbReference type="Proteomes" id="UP000243784"/>
    </source>
</evidence>